<evidence type="ECO:0000256" key="4">
    <source>
        <dbReference type="ARBA" id="ARBA00022475"/>
    </source>
</evidence>
<evidence type="ECO:0000256" key="1">
    <source>
        <dbReference type="ARBA" id="ARBA00004202"/>
    </source>
</evidence>
<dbReference type="InterPro" id="IPR050388">
    <property type="entry name" value="ABC_Ni/Peptide_Import"/>
</dbReference>
<dbReference type="PROSITE" id="PS00211">
    <property type="entry name" value="ABC_TRANSPORTER_1"/>
    <property type="match status" value="1"/>
</dbReference>
<keyword evidence="5" id="KW-0547">Nucleotide-binding</keyword>
<comment type="subcellular location">
    <subcellularLocation>
        <location evidence="1">Cell membrane</location>
        <topology evidence="1">Peripheral membrane protein</topology>
    </subcellularLocation>
</comment>
<feature type="domain" description="ABC transporter" evidence="8">
    <location>
        <begin position="6"/>
        <end position="254"/>
    </location>
</feature>
<dbReference type="AlphaFoldDB" id="A0A558AX09"/>
<organism evidence="9 10">
    <name type="scientific">Salinicoccus cyprini</name>
    <dbReference type="NCBI Taxonomy" id="2493691"/>
    <lineage>
        <taxon>Bacteria</taxon>
        <taxon>Bacillati</taxon>
        <taxon>Bacillota</taxon>
        <taxon>Bacilli</taxon>
        <taxon>Bacillales</taxon>
        <taxon>Staphylococcaceae</taxon>
        <taxon>Salinicoccus</taxon>
    </lineage>
</organism>
<dbReference type="FunFam" id="3.40.50.300:FF:000016">
    <property type="entry name" value="Oligopeptide ABC transporter ATP-binding component"/>
    <property type="match status" value="1"/>
</dbReference>
<evidence type="ECO:0000313" key="10">
    <source>
        <dbReference type="Proteomes" id="UP000315103"/>
    </source>
</evidence>
<reference evidence="9 10" key="1">
    <citation type="submission" date="2019-07" db="EMBL/GenBank/DDBJ databases">
        <title>Salinicoccus cyprini sp. nov., isolated from gastro-intestinal tract of mirror carp, Cyprinus carpio var. specularis, collected from Gobind Sagar Reservoir, Himachal Pradesh, India.</title>
        <authorList>
            <person name="Talwar C."/>
            <person name="Singh A.K."/>
            <person name="Lal R."/>
            <person name="Negi R.K."/>
        </authorList>
    </citation>
    <scope>NUCLEOTIDE SEQUENCE [LARGE SCALE GENOMIC DNA]</scope>
    <source>
        <strain evidence="9 10">CT19</strain>
    </source>
</reference>
<dbReference type="Pfam" id="PF08352">
    <property type="entry name" value="oligo_HPY"/>
    <property type="match status" value="1"/>
</dbReference>
<evidence type="ECO:0000256" key="7">
    <source>
        <dbReference type="ARBA" id="ARBA00023136"/>
    </source>
</evidence>
<dbReference type="SMART" id="SM00382">
    <property type="entry name" value="AAA"/>
    <property type="match status" value="1"/>
</dbReference>
<evidence type="ECO:0000256" key="3">
    <source>
        <dbReference type="ARBA" id="ARBA00022448"/>
    </source>
</evidence>
<dbReference type="GO" id="GO:0005524">
    <property type="term" value="F:ATP binding"/>
    <property type="evidence" value="ECO:0007669"/>
    <property type="project" value="UniProtKB-KW"/>
</dbReference>
<protein>
    <submittedName>
        <fullName evidence="9">ABC transporter ATP-binding protein</fullName>
    </submittedName>
</protein>
<keyword evidence="4" id="KW-1003">Cell membrane</keyword>
<dbReference type="GO" id="GO:0015833">
    <property type="term" value="P:peptide transport"/>
    <property type="evidence" value="ECO:0007669"/>
    <property type="project" value="InterPro"/>
</dbReference>
<evidence type="ECO:0000256" key="2">
    <source>
        <dbReference type="ARBA" id="ARBA00005417"/>
    </source>
</evidence>
<dbReference type="NCBIfam" id="TIGR01727">
    <property type="entry name" value="oligo_HPY"/>
    <property type="match status" value="1"/>
</dbReference>
<dbReference type="InterPro" id="IPR013563">
    <property type="entry name" value="Oligopep_ABC_C"/>
</dbReference>
<dbReference type="InterPro" id="IPR003593">
    <property type="entry name" value="AAA+_ATPase"/>
</dbReference>
<accession>A0A558AX09</accession>
<sequence length="349" mass="38871">MSEKLIEVKNLTTSFKIGTKYFPAVDDVTFSIKPNEVLALVGESGSGKSATAFSLMGLHRKARIEGEVNFQGQNLLKLNEGKMNKIRGGDLAMIFQDPMTALNPLMKIKQQIVETLKIHNTKSKSDRDKYAVELLDRVGIPRPDRVAEAYPHELSGGMRQRVVIAIAIANRPKLLIADEPTTALDVTIQAQILDLIRELQEDLNSGVLLITHDLGVVAEMADRVAVMYAGQIVEVAPVRELFKNPQHPYTRSLLNSLPSEDMLGKKLHVIQGVVPALNKMDRTGCRFAPRIPWISASAHEENPQLREIADDHFVRCTCYKHFTLEGESRQDVGVEEYQLETGVRGGRAR</sequence>
<dbReference type="CDD" id="cd03257">
    <property type="entry name" value="ABC_NikE_OppD_transporters"/>
    <property type="match status" value="1"/>
</dbReference>
<evidence type="ECO:0000256" key="6">
    <source>
        <dbReference type="ARBA" id="ARBA00022840"/>
    </source>
</evidence>
<dbReference type="Gene3D" id="3.40.50.300">
    <property type="entry name" value="P-loop containing nucleotide triphosphate hydrolases"/>
    <property type="match status" value="1"/>
</dbReference>
<keyword evidence="10" id="KW-1185">Reference proteome</keyword>
<keyword evidence="3" id="KW-0813">Transport</keyword>
<dbReference type="Proteomes" id="UP000315103">
    <property type="component" value="Unassembled WGS sequence"/>
</dbReference>
<evidence type="ECO:0000259" key="8">
    <source>
        <dbReference type="PROSITE" id="PS50893"/>
    </source>
</evidence>
<dbReference type="RefSeq" id="WP_145284224.1">
    <property type="nucleotide sequence ID" value="NZ_VMSJ01000001.1"/>
</dbReference>
<dbReference type="GO" id="GO:0005886">
    <property type="term" value="C:plasma membrane"/>
    <property type="evidence" value="ECO:0007669"/>
    <property type="project" value="UniProtKB-SubCell"/>
</dbReference>
<evidence type="ECO:0000313" key="9">
    <source>
        <dbReference type="EMBL" id="TVT28790.1"/>
    </source>
</evidence>
<evidence type="ECO:0000256" key="5">
    <source>
        <dbReference type="ARBA" id="ARBA00022741"/>
    </source>
</evidence>
<dbReference type="InterPro" id="IPR017871">
    <property type="entry name" value="ABC_transporter-like_CS"/>
</dbReference>
<dbReference type="SUPFAM" id="SSF52540">
    <property type="entry name" value="P-loop containing nucleoside triphosphate hydrolases"/>
    <property type="match status" value="1"/>
</dbReference>
<proteinExistence type="inferred from homology"/>
<comment type="similarity">
    <text evidence="2">Belongs to the ABC transporter superfamily.</text>
</comment>
<dbReference type="PANTHER" id="PTHR43297">
    <property type="entry name" value="OLIGOPEPTIDE TRANSPORT ATP-BINDING PROTEIN APPD"/>
    <property type="match status" value="1"/>
</dbReference>
<keyword evidence="7" id="KW-0472">Membrane</keyword>
<dbReference type="InterPro" id="IPR027417">
    <property type="entry name" value="P-loop_NTPase"/>
</dbReference>
<dbReference type="GO" id="GO:0016887">
    <property type="term" value="F:ATP hydrolysis activity"/>
    <property type="evidence" value="ECO:0007669"/>
    <property type="project" value="InterPro"/>
</dbReference>
<gene>
    <name evidence="9" type="ORF">FO441_00490</name>
</gene>
<dbReference type="EMBL" id="VMSJ01000001">
    <property type="protein sequence ID" value="TVT28790.1"/>
    <property type="molecule type" value="Genomic_DNA"/>
</dbReference>
<dbReference type="InterPro" id="IPR003439">
    <property type="entry name" value="ABC_transporter-like_ATP-bd"/>
</dbReference>
<name>A0A558AX09_9STAP</name>
<dbReference type="PROSITE" id="PS50893">
    <property type="entry name" value="ABC_TRANSPORTER_2"/>
    <property type="match status" value="1"/>
</dbReference>
<dbReference type="OrthoDB" id="9802264at2"/>
<dbReference type="Pfam" id="PF00005">
    <property type="entry name" value="ABC_tran"/>
    <property type="match status" value="1"/>
</dbReference>
<keyword evidence="6 9" id="KW-0067">ATP-binding</keyword>
<dbReference type="PANTHER" id="PTHR43297:SF2">
    <property type="entry name" value="DIPEPTIDE TRANSPORT ATP-BINDING PROTEIN DPPD"/>
    <property type="match status" value="1"/>
</dbReference>
<comment type="caution">
    <text evidence="9">The sequence shown here is derived from an EMBL/GenBank/DDBJ whole genome shotgun (WGS) entry which is preliminary data.</text>
</comment>